<feature type="domain" description="SAF" evidence="3">
    <location>
        <begin position="58"/>
        <end position="121"/>
    </location>
</feature>
<keyword evidence="2" id="KW-0472">Membrane</keyword>
<accession>A0A255GLD9</accession>
<reference evidence="4 5" key="1">
    <citation type="submission" date="2017-07" db="EMBL/GenBank/DDBJ databases">
        <title>Draft whole genome sequences of clinical Proprionibacteriaceae strains.</title>
        <authorList>
            <person name="Bernier A.-M."/>
            <person name="Bernard K."/>
            <person name="Domingo M.-C."/>
        </authorList>
    </citation>
    <scope>NUCLEOTIDE SEQUENCE [LARGE SCALE GENOMIC DNA]</scope>
    <source>
        <strain evidence="4 5">NML 130396</strain>
    </source>
</reference>
<dbReference type="InterPro" id="IPR013974">
    <property type="entry name" value="SAF"/>
</dbReference>
<evidence type="ECO:0000313" key="5">
    <source>
        <dbReference type="Proteomes" id="UP000216311"/>
    </source>
</evidence>
<dbReference type="OrthoDB" id="3730539at2"/>
<feature type="region of interest" description="Disordered" evidence="1">
    <location>
        <begin position="1"/>
        <end position="25"/>
    </location>
</feature>
<gene>
    <name evidence="4" type="ORF">CGZ93_18015</name>
</gene>
<dbReference type="Pfam" id="PF08666">
    <property type="entry name" value="SAF"/>
    <property type="match status" value="1"/>
</dbReference>
<comment type="caution">
    <text evidence="4">The sequence shown here is derived from an EMBL/GenBank/DDBJ whole genome shotgun (WGS) entry which is preliminary data.</text>
</comment>
<protein>
    <recommendedName>
        <fullName evidence="3">SAF domain-containing protein</fullName>
    </recommendedName>
</protein>
<keyword evidence="5" id="KW-1185">Reference proteome</keyword>
<feature type="compositionally biased region" description="Polar residues" evidence="1">
    <location>
        <begin position="1"/>
        <end position="11"/>
    </location>
</feature>
<dbReference type="RefSeq" id="WP_094365544.1">
    <property type="nucleotide sequence ID" value="NZ_NMVQ01000047.1"/>
</dbReference>
<keyword evidence="2" id="KW-0812">Transmembrane</keyword>
<feature type="region of interest" description="Disordered" evidence="1">
    <location>
        <begin position="156"/>
        <end position="175"/>
    </location>
</feature>
<dbReference type="Gene3D" id="3.90.1210.10">
    <property type="entry name" value="Antifreeze-like/N-acetylneuraminic acid synthase C-terminal domain"/>
    <property type="match status" value="1"/>
</dbReference>
<dbReference type="Proteomes" id="UP000216311">
    <property type="component" value="Unassembled WGS sequence"/>
</dbReference>
<keyword evidence="2" id="KW-1133">Transmembrane helix</keyword>
<sequence>MTATTQQQAPFGTSEPPPGEPGRVRTRRQPRWIAAGLLAIALGGLGAALLWQQLVTTTEVVVVSHRIPRGEVIRSGDLRSIDVGSTVGVSTVPAAEIPALVGKRALVELPEGALLAKGSVGTPSLDRGASQVGLKLAPGRLPTGDLPVGTPVRLVPLEDPRKQPGQPASGPPVPVVTATVAAPPRTGPDGVAVLVDVRVDQSLAQQVAELAAAERLALVKEAGQ</sequence>
<evidence type="ECO:0000259" key="3">
    <source>
        <dbReference type="SMART" id="SM00858"/>
    </source>
</evidence>
<evidence type="ECO:0000256" key="2">
    <source>
        <dbReference type="SAM" id="Phobius"/>
    </source>
</evidence>
<feature type="transmembrane region" description="Helical" evidence="2">
    <location>
        <begin position="32"/>
        <end position="51"/>
    </location>
</feature>
<dbReference type="SMART" id="SM00858">
    <property type="entry name" value="SAF"/>
    <property type="match status" value="1"/>
</dbReference>
<proteinExistence type="predicted"/>
<name>A0A255GLD9_9ACTN</name>
<organism evidence="4 5">
    <name type="scientific">Enemella dayhoffiae</name>
    <dbReference type="NCBI Taxonomy" id="2016507"/>
    <lineage>
        <taxon>Bacteria</taxon>
        <taxon>Bacillati</taxon>
        <taxon>Actinomycetota</taxon>
        <taxon>Actinomycetes</taxon>
        <taxon>Propionibacteriales</taxon>
        <taxon>Propionibacteriaceae</taxon>
        <taxon>Enemella</taxon>
    </lineage>
</organism>
<dbReference type="AlphaFoldDB" id="A0A255GLD9"/>
<evidence type="ECO:0000256" key="1">
    <source>
        <dbReference type="SAM" id="MobiDB-lite"/>
    </source>
</evidence>
<dbReference type="EMBL" id="NMVQ01000047">
    <property type="protein sequence ID" value="OYO16657.1"/>
    <property type="molecule type" value="Genomic_DNA"/>
</dbReference>
<evidence type="ECO:0000313" key="4">
    <source>
        <dbReference type="EMBL" id="OYO16657.1"/>
    </source>
</evidence>